<evidence type="ECO:0000256" key="1">
    <source>
        <dbReference type="SAM" id="Phobius"/>
    </source>
</evidence>
<keyword evidence="3" id="KW-1185">Reference proteome</keyword>
<proteinExistence type="predicted"/>
<dbReference type="EMBL" id="BSUL01000001">
    <property type="protein sequence ID" value="GMA27200.1"/>
    <property type="molecule type" value="Genomic_DNA"/>
</dbReference>
<organism evidence="2 3">
    <name type="scientific">Arenivirga flava</name>
    <dbReference type="NCBI Taxonomy" id="1930060"/>
    <lineage>
        <taxon>Bacteria</taxon>
        <taxon>Bacillati</taxon>
        <taxon>Actinomycetota</taxon>
        <taxon>Actinomycetes</taxon>
        <taxon>Micrococcales</taxon>
        <taxon>Microbacteriaceae</taxon>
        <taxon>Arenivirga</taxon>
    </lineage>
</organism>
<evidence type="ECO:0000313" key="2">
    <source>
        <dbReference type="EMBL" id="GMA27200.1"/>
    </source>
</evidence>
<feature type="transmembrane region" description="Helical" evidence="1">
    <location>
        <begin position="20"/>
        <end position="40"/>
    </location>
</feature>
<keyword evidence="1" id="KW-0472">Membrane</keyword>
<sequence length="42" mass="4687">MSARSHRRKPPRRPDRMDRILIPIAVVLAIGAAVLVVLALTR</sequence>
<gene>
    <name evidence="2" type="ORF">GCM10025874_04530</name>
</gene>
<evidence type="ECO:0000313" key="3">
    <source>
        <dbReference type="Proteomes" id="UP001157160"/>
    </source>
</evidence>
<dbReference type="RefSeq" id="WP_284229614.1">
    <property type="nucleotide sequence ID" value="NZ_BSUL01000001.1"/>
</dbReference>
<reference evidence="2 3" key="1">
    <citation type="journal article" date="2014" name="Int. J. Syst. Evol. Microbiol.">
        <title>Complete genome sequence of Corynebacterium casei LMG S-19264T (=DSM 44701T), isolated from a smear-ripened cheese.</title>
        <authorList>
            <consortium name="US DOE Joint Genome Institute (JGI-PGF)"/>
            <person name="Walter F."/>
            <person name="Albersmeier A."/>
            <person name="Kalinowski J."/>
            <person name="Ruckert C."/>
        </authorList>
    </citation>
    <scope>NUCLEOTIDE SEQUENCE [LARGE SCALE GENOMIC DNA]</scope>
    <source>
        <strain evidence="2 3">NBRC 112289</strain>
    </source>
</reference>
<keyword evidence="1" id="KW-1133">Transmembrane helix</keyword>
<name>A0AA37UHR8_9MICO</name>
<dbReference type="Proteomes" id="UP001157160">
    <property type="component" value="Unassembled WGS sequence"/>
</dbReference>
<accession>A0AA37UHR8</accession>
<dbReference type="AlphaFoldDB" id="A0AA37UHR8"/>
<comment type="caution">
    <text evidence="2">The sequence shown here is derived from an EMBL/GenBank/DDBJ whole genome shotgun (WGS) entry which is preliminary data.</text>
</comment>
<protein>
    <submittedName>
        <fullName evidence="2">Uncharacterized protein</fullName>
    </submittedName>
</protein>
<keyword evidence="1" id="KW-0812">Transmembrane</keyword>